<dbReference type="GO" id="GO:0008270">
    <property type="term" value="F:zinc ion binding"/>
    <property type="evidence" value="ECO:0007669"/>
    <property type="project" value="UniProtKB-UniRule"/>
</dbReference>
<dbReference type="PANTHER" id="PTHR18952">
    <property type="entry name" value="CARBONIC ANHYDRASE"/>
    <property type="match status" value="1"/>
</dbReference>
<dbReference type="GO" id="GO:0004089">
    <property type="term" value="F:carbonate dehydratase activity"/>
    <property type="evidence" value="ECO:0007669"/>
    <property type="project" value="UniProtKB-UniRule"/>
</dbReference>
<evidence type="ECO:0000256" key="4">
    <source>
        <dbReference type="RuleBase" id="RU367011"/>
    </source>
</evidence>
<comment type="function">
    <text evidence="4">Reversible hydration of carbon dioxide.</text>
</comment>
<sequence>MHLYSLVSLLFLSLGALVKCAAASDWCYSGCYHSPGQWADLGHPCGGKRQSPIDIVTAEVKTDPHLLNFTFVNFSSPRVIKSIVNDGQTVKCVLENNEVEVSEGGLNGTYSALELHFRWGDDEHHPGSEHTVDGHRYPMEMHVVSPKKGFSVQNAANDSEGIAILAFFINANDNEETLGPWSELTAYLTNDNGTVAMNHNISIDDLIGNVDPTKFYRYMGSLTIPDCSESVVWTVFQDPINVHTSLVERFPAKTGLTDVHRTTQALNGRSVFASPAVSPPGHSWCHEEEACQYGPSLWHTMPHSYCGAERQSPVDIEAQAAVPDESLGAFSFTNFDDKNAIMYIVNTGHSVKCVLKDDTVEVSGGGLQYNYSTLQFHFHWGSRDTNGSEHKVDSKRYPMEMHIVNKRKDLTLDEALETPNGLAVLGFFIEPKAGDITSSEQTNATSDMEVWRKLTSYVSAVENISSDFMDEISIDDLLGDVNRVEYYRYAGSLTTPSCNEAVAWTVFKESVKVDKDLMMLFPANTNYSSVFRPTQPLHDRIVYTTAAASNAADPADPAAPLLLLLLLTCLCACSRSVRL</sequence>
<keyword evidence="7" id="KW-1185">Reference proteome</keyword>
<comment type="cofactor">
    <cofactor evidence="4">
        <name>Zn(2+)</name>
        <dbReference type="ChEBI" id="CHEBI:29105"/>
    </cofactor>
</comment>
<dbReference type="GeneID" id="120819092"/>
<keyword evidence="4" id="KW-0732">Signal</keyword>
<evidence type="ECO:0000256" key="2">
    <source>
        <dbReference type="ARBA" id="ARBA00022723"/>
    </source>
</evidence>
<dbReference type="InterPro" id="IPR036398">
    <property type="entry name" value="CA_dom_sf"/>
</dbReference>
<feature type="signal peptide" evidence="4">
    <location>
        <begin position="1"/>
        <end position="23"/>
    </location>
</feature>
<dbReference type="Proteomes" id="UP000007635">
    <property type="component" value="Chromosome V"/>
</dbReference>
<dbReference type="Pfam" id="PF00194">
    <property type="entry name" value="Carb_anhydrase"/>
    <property type="match status" value="2"/>
</dbReference>
<dbReference type="InterPro" id="IPR001148">
    <property type="entry name" value="CA_dom"/>
</dbReference>
<keyword evidence="2 4" id="KW-0479">Metal-binding</keyword>
<keyword evidence="4" id="KW-0456">Lyase</keyword>
<dbReference type="Gene3D" id="3.10.200.10">
    <property type="entry name" value="Alpha carbonic anhydrase"/>
    <property type="match status" value="2"/>
</dbReference>
<feature type="chain" id="PRO_5042667525" description="Carbonic anhydrase" evidence="4">
    <location>
        <begin position="24"/>
        <end position="579"/>
    </location>
</feature>
<evidence type="ECO:0000256" key="3">
    <source>
        <dbReference type="ARBA" id="ARBA00022833"/>
    </source>
</evidence>
<dbReference type="KEGG" id="gat:120819092"/>
<dbReference type="RefSeq" id="XP_040032139.1">
    <property type="nucleotide sequence ID" value="XM_040176205.1"/>
</dbReference>
<organism evidence="6 7">
    <name type="scientific">Gasterosteus aculeatus aculeatus</name>
    <name type="common">three-spined stickleback</name>
    <dbReference type="NCBI Taxonomy" id="481459"/>
    <lineage>
        <taxon>Eukaryota</taxon>
        <taxon>Metazoa</taxon>
        <taxon>Chordata</taxon>
        <taxon>Craniata</taxon>
        <taxon>Vertebrata</taxon>
        <taxon>Euteleostomi</taxon>
        <taxon>Actinopterygii</taxon>
        <taxon>Neopterygii</taxon>
        <taxon>Teleostei</taxon>
        <taxon>Neoteleostei</taxon>
        <taxon>Acanthomorphata</taxon>
        <taxon>Eupercaria</taxon>
        <taxon>Perciformes</taxon>
        <taxon>Cottioidei</taxon>
        <taxon>Gasterosteales</taxon>
        <taxon>Gasterosteidae</taxon>
        <taxon>Gasterosteus</taxon>
    </lineage>
</organism>
<dbReference type="PROSITE" id="PS00162">
    <property type="entry name" value="ALPHA_CA_1"/>
    <property type="match status" value="2"/>
</dbReference>
<dbReference type="Ensembl" id="ENSGACT00000068010.1">
    <property type="protein sequence ID" value="ENSGACP00000066085.1"/>
    <property type="gene ID" value="ENSGACG00000007890.2"/>
</dbReference>
<proteinExistence type="inferred from homology"/>
<dbReference type="PANTHER" id="PTHR18952:SF200">
    <property type="entry name" value="CARBONIC ANHYDRASE"/>
    <property type="match status" value="1"/>
</dbReference>
<feature type="domain" description="Alpha-carbonic anhydrase" evidence="5">
    <location>
        <begin position="282"/>
        <end position="546"/>
    </location>
</feature>
<comment type="similarity">
    <text evidence="1 4">Belongs to the alpha-carbonic anhydrase family.</text>
</comment>
<evidence type="ECO:0000259" key="5">
    <source>
        <dbReference type="PROSITE" id="PS51144"/>
    </source>
</evidence>
<evidence type="ECO:0000313" key="7">
    <source>
        <dbReference type="Proteomes" id="UP000007635"/>
    </source>
</evidence>
<evidence type="ECO:0000313" key="6">
    <source>
        <dbReference type="Ensembl" id="ENSGACP00000066085.1"/>
    </source>
</evidence>
<name>A0AAQ4RRK0_GASAC</name>
<dbReference type="PROSITE" id="PS51144">
    <property type="entry name" value="ALPHA_CA_2"/>
    <property type="match status" value="2"/>
</dbReference>
<dbReference type="SMART" id="SM01057">
    <property type="entry name" value="Carb_anhydrase"/>
    <property type="match status" value="2"/>
</dbReference>
<dbReference type="InterPro" id="IPR018338">
    <property type="entry name" value="Carbonic_anhydrase_a-class_CS"/>
</dbReference>
<dbReference type="GeneTree" id="ENSGT00940000164039"/>
<comment type="catalytic activity">
    <reaction evidence="4">
        <text>hydrogencarbonate + H(+) = CO2 + H2O</text>
        <dbReference type="Rhea" id="RHEA:10748"/>
        <dbReference type="ChEBI" id="CHEBI:15377"/>
        <dbReference type="ChEBI" id="CHEBI:15378"/>
        <dbReference type="ChEBI" id="CHEBI:16526"/>
        <dbReference type="ChEBI" id="CHEBI:17544"/>
        <dbReference type="EC" id="4.2.1.1"/>
    </reaction>
</comment>
<protein>
    <recommendedName>
        <fullName evidence="4">Carbonic anhydrase</fullName>
        <ecNumber evidence="4">4.2.1.1</ecNumber>
    </recommendedName>
</protein>
<dbReference type="EC" id="4.2.1.1" evidence="4"/>
<reference evidence="6 7" key="1">
    <citation type="journal article" date="2021" name="G3 (Bethesda)">
        <title>Improved contiguity of the threespine stickleback genome using long-read sequencing.</title>
        <authorList>
            <person name="Nath S."/>
            <person name="Shaw D.E."/>
            <person name="White M.A."/>
        </authorList>
    </citation>
    <scope>NUCLEOTIDE SEQUENCE [LARGE SCALE GENOMIC DNA]</scope>
    <source>
        <strain evidence="6 7">Lake Benthic</strain>
    </source>
</reference>
<reference evidence="6" key="3">
    <citation type="submission" date="2025-09" db="UniProtKB">
        <authorList>
            <consortium name="Ensembl"/>
        </authorList>
    </citation>
    <scope>IDENTIFICATION</scope>
</reference>
<dbReference type="SUPFAM" id="SSF51069">
    <property type="entry name" value="Carbonic anhydrase"/>
    <property type="match status" value="2"/>
</dbReference>
<accession>A0AAQ4RRK0</accession>
<feature type="domain" description="Alpha-carbonic anhydrase" evidence="5">
    <location>
        <begin position="24"/>
        <end position="275"/>
    </location>
</feature>
<dbReference type="InterPro" id="IPR023561">
    <property type="entry name" value="Carbonic_anhydrase_a-class"/>
</dbReference>
<dbReference type="AlphaFoldDB" id="A0AAQ4RRK0"/>
<dbReference type="GO" id="GO:0005886">
    <property type="term" value="C:plasma membrane"/>
    <property type="evidence" value="ECO:0007669"/>
    <property type="project" value="TreeGrafter"/>
</dbReference>
<keyword evidence="3 4" id="KW-0862">Zinc</keyword>
<reference evidence="6" key="2">
    <citation type="submission" date="2025-08" db="UniProtKB">
        <authorList>
            <consortium name="Ensembl"/>
        </authorList>
    </citation>
    <scope>IDENTIFICATION</scope>
</reference>
<evidence type="ECO:0000256" key="1">
    <source>
        <dbReference type="ARBA" id="ARBA00010718"/>
    </source>
</evidence>